<feature type="transmembrane region" description="Helical" evidence="1">
    <location>
        <begin position="46"/>
        <end position="64"/>
    </location>
</feature>
<comment type="caution">
    <text evidence="2">The sequence shown here is derived from an EMBL/GenBank/DDBJ whole genome shotgun (WGS) entry which is preliminary data.</text>
</comment>
<feature type="transmembrane region" description="Helical" evidence="1">
    <location>
        <begin position="70"/>
        <end position="92"/>
    </location>
</feature>
<keyword evidence="1" id="KW-1133">Transmembrane helix</keyword>
<keyword evidence="1" id="KW-0812">Transmembrane</keyword>
<accession>G9XHV5</accession>
<organism evidence="2 3">
    <name type="scientific">Desulfitobacterium hafniense DP7</name>
    <dbReference type="NCBI Taxonomy" id="537010"/>
    <lineage>
        <taxon>Bacteria</taxon>
        <taxon>Bacillati</taxon>
        <taxon>Bacillota</taxon>
        <taxon>Clostridia</taxon>
        <taxon>Eubacteriales</taxon>
        <taxon>Desulfitobacteriaceae</taxon>
        <taxon>Desulfitobacterium</taxon>
    </lineage>
</organism>
<proteinExistence type="predicted"/>
<protein>
    <submittedName>
        <fullName evidence="2">Uncharacterized protein</fullName>
    </submittedName>
</protein>
<gene>
    <name evidence="2" type="ORF">HMPREF0322_00531</name>
</gene>
<reference evidence="2 3" key="1">
    <citation type="submission" date="2011-08" db="EMBL/GenBank/DDBJ databases">
        <authorList>
            <person name="Weinstock G."/>
            <person name="Sodergren E."/>
            <person name="Clifton S."/>
            <person name="Fulton L."/>
            <person name="Fulton B."/>
            <person name="Courtney L."/>
            <person name="Fronick C."/>
            <person name="Harrison M."/>
            <person name="Strong C."/>
            <person name="Farmer C."/>
            <person name="Delahaunty K."/>
            <person name="Markovic C."/>
            <person name="Hall O."/>
            <person name="Minx P."/>
            <person name="Tomlinson C."/>
            <person name="Mitreva M."/>
            <person name="Hou S."/>
            <person name="Chen J."/>
            <person name="Wollam A."/>
            <person name="Pepin K.H."/>
            <person name="Johnson M."/>
            <person name="Bhonagiri V."/>
            <person name="Zhang X."/>
            <person name="Suruliraj S."/>
            <person name="Warren W."/>
            <person name="Chinwalla A."/>
            <person name="Mardis E.R."/>
            <person name="Wilson R.K."/>
        </authorList>
    </citation>
    <scope>NUCLEOTIDE SEQUENCE [LARGE SCALE GENOMIC DNA]</scope>
    <source>
        <strain evidence="2 3">DP7</strain>
    </source>
</reference>
<dbReference type="Proteomes" id="UP000004416">
    <property type="component" value="Unassembled WGS sequence"/>
</dbReference>
<dbReference type="AlphaFoldDB" id="G9XHV5"/>
<keyword evidence="1" id="KW-0472">Membrane</keyword>
<sequence>MTHAIYMIFRSWQYAVTRRTMPQAQRLSWMEVPKSISNLLCLSSRFRIYCFIILESSFIIIPVICNPFGIHPIIAIWIFPLFLPSPAIPIWFKLHRLCLKSQRLSLLM</sequence>
<evidence type="ECO:0000313" key="3">
    <source>
        <dbReference type="Proteomes" id="UP000004416"/>
    </source>
</evidence>
<evidence type="ECO:0000256" key="1">
    <source>
        <dbReference type="SAM" id="Phobius"/>
    </source>
</evidence>
<evidence type="ECO:0000313" key="2">
    <source>
        <dbReference type="EMBL" id="EHL08745.1"/>
    </source>
</evidence>
<name>G9XHV5_DESHA</name>
<dbReference type="EMBL" id="AFZX01000013">
    <property type="protein sequence ID" value="EHL08745.1"/>
    <property type="molecule type" value="Genomic_DNA"/>
</dbReference>
<dbReference type="HOGENOM" id="CLU_2192758_0_0_9"/>